<dbReference type="Proteomes" id="UP000229459">
    <property type="component" value="Unassembled WGS sequence"/>
</dbReference>
<protein>
    <recommendedName>
        <fullName evidence="3">Methyltransferase type 11 domain-containing protein</fullName>
    </recommendedName>
</protein>
<organism evidence="1 2">
    <name type="scientific">Candidatus Beckwithbacteria bacterium CG23_combo_of_CG06-09_8_20_14_all_34_8</name>
    <dbReference type="NCBI Taxonomy" id="1974497"/>
    <lineage>
        <taxon>Bacteria</taxon>
        <taxon>Candidatus Beckwithiibacteriota</taxon>
    </lineage>
</organism>
<dbReference type="SUPFAM" id="SSF53335">
    <property type="entry name" value="S-adenosyl-L-methionine-dependent methyltransferases"/>
    <property type="match status" value="1"/>
</dbReference>
<proteinExistence type="predicted"/>
<evidence type="ECO:0000313" key="1">
    <source>
        <dbReference type="EMBL" id="PIP53483.1"/>
    </source>
</evidence>
<name>A0A2H0B708_9BACT</name>
<dbReference type="EMBL" id="PCSR01000016">
    <property type="protein sequence ID" value="PIP53483.1"/>
    <property type="molecule type" value="Genomic_DNA"/>
</dbReference>
<evidence type="ECO:0008006" key="3">
    <source>
        <dbReference type="Google" id="ProtNLM"/>
    </source>
</evidence>
<dbReference type="CDD" id="cd02440">
    <property type="entry name" value="AdoMet_MTases"/>
    <property type="match status" value="1"/>
</dbReference>
<sequence>MSVKKSKKTSFVCDICGYDLWDDYQIIGLVKCAICGLVRAQLSLDENTLKKYYKKNYFFGDEYSDYFAERKALERNFESRLTKLDHYIDVNKSKIIEVGCAYGFFLKMLDDRGAKAIGYDVSRDAIKYAKQILKLDARLNDFVRSKDHNVDCVCMWDVIEHLPNPGEVVAKAGSILKKGGILTLTTGDIGSLLAQIQGRNWRLIHPPTHMFYFDRQTIGKLLRMYDLDIVEINYPSISRNVGTVIQKVFKPRGFAWFNNLQLTLNLHDIMEVIAQKR</sequence>
<dbReference type="Gene3D" id="3.40.50.150">
    <property type="entry name" value="Vaccinia Virus protein VP39"/>
    <property type="match status" value="1"/>
</dbReference>
<reference evidence="1 2" key="1">
    <citation type="submission" date="2017-09" db="EMBL/GenBank/DDBJ databases">
        <title>Depth-based differentiation of microbial function through sediment-hosted aquifers and enrichment of novel symbionts in the deep terrestrial subsurface.</title>
        <authorList>
            <person name="Probst A.J."/>
            <person name="Ladd B."/>
            <person name="Jarett J.K."/>
            <person name="Geller-Mcgrath D.E."/>
            <person name="Sieber C.M."/>
            <person name="Emerson J.B."/>
            <person name="Anantharaman K."/>
            <person name="Thomas B.C."/>
            <person name="Malmstrom R."/>
            <person name="Stieglmeier M."/>
            <person name="Klingl A."/>
            <person name="Woyke T."/>
            <person name="Ryan C.M."/>
            <person name="Banfield J.F."/>
        </authorList>
    </citation>
    <scope>NUCLEOTIDE SEQUENCE [LARGE SCALE GENOMIC DNA]</scope>
    <source>
        <strain evidence="1">CG23_combo_of_CG06-09_8_20_14_all_34_8</strain>
    </source>
</reference>
<accession>A0A2H0B708</accession>
<gene>
    <name evidence="1" type="ORF">COX08_00805</name>
</gene>
<comment type="caution">
    <text evidence="1">The sequence shown here is derived from an EMBL/GenBank/DDBJ whole genome shotgun (WGS) entry which is preliminary data.</text>
</comment>
<dbReference type="InterPro" id="IPR029063">
    <property type="entry name" value="SAM-dependent_MTases_sf"/>
</dbReference>
<dbReference type="PANTHER" id="PTHR43861:SF6">
    <property type="entry name" value="METHYLTRANSFERASE TYPE 11"/>
    <property type="match status" value="1"/>
</dbReference>
<dbReference type="AlphaFoldDB" id="A0A2H0B708"/>
<dbReference type="Pfam" id="PF13489">
    <property type="entry name" value="Methyltransf_23"/>
    <property type="match status" value="1"/>
</dbReference>
<evidence type="ECO:0000313" key="2">
    <source>
        <dbReference type="Proteomes" id="UP000229459"/>
    </source>
</evidence>
<dbReference type="PANTHER" id="PTHR43861">
    <property type="entry name" value="TRANS-ACONITATE 2-METHYLTRANSFERASE-RELATED"/>
    <property type="match status" value="1"/>
</dbReference>